<feature type="domain" description="NTP pyrophosphohydrolase MazG-like" evidence="1">
    <location>
        <begin position="26"/>
        <end position="77"/>
    </location>
</feature>
<dbReference type="GO" id="GO:0016787">
    <property type="term" value="F:hydrolase activity"/>
    <property type="evidence" value="ECO:0007669"/>
    <property type="project" value="UniProtKB-KW"/>
</dbReference>
<evidence type="ECO:0000259" key="1">
    <source>
        <dbReference type="Pfam" id="PF03819"/>
    </source>
</evidence>
<protein>
    <submittedName>
        <fullName evidence="2">Nucleotide pyrophosphohydrolase</fullName>
    </submittedName>
</protein>
<dbReference type="Gene3D" id="1.10.287.1080">
    <property type="entry name" value="MazG-like"/>
    <property type="match status" value="1"/>
</dbReference>
<dbReference type="SUPFAM" id="SSF101386">
    <property type="entry name" value="all-alpha NTP pyrophosphatases"/>
    <property type="match status" value="1"/>
</dbReference>
<dbReference type="EMBL" id="DSGT01000007">
    <property type="protein sequence ID" value="HEW52992.1"/>
    <property type="molecule type" value="Genomic_DNA"/>
</dbReference>
<accession>A0A7C2V9C7</accession>
<dbReference type="PANTHER" id="PTHR42702:SF1">
    <property type="entry name" value="REGULATORY PROTEIN FOR BETA-LACTAMASE"/>
    <property type="match status" value="1"/>
</dbReference>
<name>A0A7C2V9C7_9CREN</name>
<proteinExistence type="predicted"/>
<gene>
    <name evidence="2" type="ORF">ENO77_02310</name>
</gene>
<dbReference type="PANTHER" id="PTHR42702">
    <property type="entry name" value="NUCLEOTIDE PYROPHOSPHOHYDROLASE"/>
    <property type="match status" value="1"/>
</dbReference>
<dbReference type="AlphaFoldDB" id="A0A7C2V9C7"/>
<evidence type="ECO:0000313" key="2">
    <source>
        <dbReference type="EMBL" id="HEW52992.1"/>
    </source>
</evidence>
<reference evidence="2" key="1">
    <citation type="journal article" date="2020" name="mSystems">
        <title>Genome- and Community-Level Interaction Insights into Carbon Utilization and Element Cycling Functions of Hydrothermarchaeota in Hydrothermal Sediment.</title>
        <authorList>
            <person name="Zhou Z."/>
            <person name="Liu Y."/>
            <person name="Xu W."/>
            <person name="Pan J."/>
            <person name="Luo Z.H."/>
            <person name="Li M."/>
        </authorList>
    </citation>
    <scope>NUCLEOTIDE SEQUENCE [LARGE SCALE GENOMIC DNA]</scope>
    <source>
        <strain evidence="2">SpSt-16</strain>
    </source>
</reference>
<organism evidence="2">
    <name type="scientific">Ignisphaera aggregans</name>
    <dbReference type="NCBI Taxonomy" id="334771"/>
    <lineage>
        <taxon>Archaea</taxon>
        <taxon>Thermoproteota</taxon>
        <taxon>Thermoprotei</taxon>
        <taxon>Desulfurococcales</taxon>
        <taxon>Desulfurococcaceae</taxon>
        <taxon>Ignisphaera</taxon>
    </lineage>
</organism>
<comment type="caution">
    <text evidence="2">The sequence shown here is derived from an EMBL/GenBank/DDBJ whole genome shotgun (WGS) entry which is preliminary data.</text>
</comment>
<dbReference type="Pfam" id="PF03819">
    <property type="entry name" value="MazG"/>
    <property type="match status" value="1"/>
</dbReference>
<sequence length="88" mass="10007">MDLRCVQDFIKNEYYERDSARGLYATFTWLVEEVGELAEAILNNNKEGIEEEIADVLAWTISIANLLGIDVVKAFEKKYSGAKICNED</sequence>
<keyword evidence="2" id="KW-0378">Hydrolase</keyword>
<dbReference type="CDD" id="cd11535">
    <property type="entry name" value="NTP-PPase_SsMazG"/>
    <property type="match status" value="1"/>
</dbReference>
<dbReference type="InterPro" id="IPR004518">
    <property type="entry name" value="MazG-like_dom"/>
</dbReference>